<dbReference type="AlphaFoldDB" id="A0A2M7BRS6"/>
<reference evidence="3" key="1">
    <citation type="submission" date="2017-09" db="EMBL/GenBank/DDBJ databases">
        <title>Depth-based differentiation of microbial function through sediment-hosted aquifers and enrichment of novel symbionts in the deep terrestrial subsurface.</title>
        <authorList>
            <person name="Probst A.J."/>
            <person name="Ladd B."/>
            <person name="Jarett J.K."/>
            <person name="Geller-Mcgrath D.E."/>
            <person name="Sieber C.M.K."/>
            <person name="Emerson J.B."/>
            <person name="Anantharaman K."/>
            <person name="Thomas B.C."/>
            <person name="Malmstrom R."/>
            <person name="Stieglmeier M."/>
            <person name="Klingl A."/>
            <person name="Woyke T."/>
            <person name="Ryan C.M."/>
            <person name="Banfield J.F."/>
        </authorList>
    </citation>
    <scope>NUCLEOTIDE SEQUENCE [LARGE SCALE GENOMIC DNA]</scope>
</reference>
<proteinExistence type="predicted"/>
<accession>A0A2M7BRS6</accession>
<organism evidence="2 3">
    <name type="scientific">Candidatus Roizmanbacteria bacterium CG03_land_8_20_14_0_80_39_12</name>
    <dbReference type="NCBI Taxonomy" id="1974847"/>
    <lineage>
        <taxon>Bacteria</taxon>
        <taxon>Candidatus Roizmaniibacteriota</taxon>
    </lineage>
</organism>
<protein>
    <submittedName>
        <fullName evidence="2">Glycosyl transferase</fullName>
    </submittedName>
</protein>
<dbReference type="Gene3D" id="3.90.550.10">
    <property type="entry name" value="Spore Coat Polysaccharide Biosynthesis Protein SpsA, Chain A"/>
    <property type="match status" value="1"/>
</dbReference>
<dbReference type="InterPro" id="IPR001173">
    <property type="entry name" value="Glyco_trans_2-like"/>
</dbReference>
<dbReference type="GO" id="GO:0016740">
    <property type="term" value="F:transferase activity"/>
    <property type="evidence" value="ECO:0007669"/>
    <property type="project" value="UniProtKB-KW"/>
</dbReference>
<evidence type="ECO:0000313" key="3">
    <source>
        <dbReference type="Proteomes" id="UP000230119"/>
    </source>
</evidence>
<keyword evidence="2" id="KW-0808">Transferase</keyword>
<dbReference type="Pfam" id="PF00535">
    <property type="entry name" value="Glycos_transf_2"/>
    <property type="match status" value="1"/>
</dbReference>
<dbReference type="InterPro" id="IPR050256">
    <property type="entry name" value="Glycosyltransferase_2"/>
</dbReference>
<dbReference type="EMBL" id="PEVA01000168">
    <property type="protein sequence ID" value="PIV08199.1"/>
    <property type="molecule type" value="Genomic_DNA"/>
</dbReference>
<name>A0A2M7BRS6_9BACT</name>
<dbReference type="PANTHER" id="PTHR48090:SF7">
    <property type="entry name" value="RFBJ PROTEIN"/>
    <property type="match status" value="1"/>
</dbReference>
<dbReference type="SUPFAM" id="SSF53448">
    <property type="entry name" value="Nucleotide-diphospho-sugar transferases"/>
    <property type="match status" value="1"/>
</dbReference>
<dbReference type="Proteomes" id="UP000230119">
    <property type="component" value="Unassembled WGS sequence"/>
</dbReference>
<evidence type="ECO:0000313" key="2">
    <source>
        <dbReference type="EMBL" id="PIV08199.1"/>
    </source>
</evidence>
<dbReference type="InterPro" id="IPR029044">
    <property type="entry name" value="Nucleotide-diphossugar_trans"/>
</dbReference>
<evidence type="ECO:0000259" key="1">
    <source>
        <dbReference type="Pfam" id="PF00535"/>
    </source>
</evidence>
<dbReference type="PANTHER" id="PTHR48090">
    <property type="entry name" value="UNDECAPRENYL-PHOSPHATE 4-DEOXY-4-FORMAMIDO-L-ARABINOSE TRANSFERASE-RELATED"/>
    <property type="match status" value="1"/>
</dbReference>
<sequence length="245" mass="27908">MKLSIVTPVYNEESLIATTIEKVVNAPLPEGMQRELVIVDDGSTDGTVKKIENYRLDSRLRGNDKNVSIHSIFKKKNEGKGAALKDAFLKTTGDIVLIQDADLEYSPDDYPILLEAFVSQHADVVYGSRFISHRPHRVLYFWHSIMNKFLTMFSNMLSNLNLTDMETGFKVFRGDLIRKIAPNLKTKRFGFEPEITARIARIPEIKIYEVGISYAGRTYKDGKKIGWVDGVKAIWEIVYFNLIAK</sequence>
<gene>
    <name evidence="2" type="ORF">COS52_03975</name>
</gene>
<feature type="domain" description="Glycosyltransferase 2-like" evidence="1">
    <location>
        <begin position="4"/>
        <end position="179"/>
    </location>
</feature>
<dbReference type="CDD" id="cd04179">
    <property type="entry name" value="DPM_DPG-synthase_like"/>
    <property type="match status" value="1"/>
</dbReference>
<comment type="caution">
    <text evidence="2">The sequence shown here is derived from an EMBL/GenBank/DDBJ whole genome shotgun (WGS) entry which is preliminary data.</text>
</comment>